<comment type="similarity">
    <text evidence="2">Belongs to the ATPase g subunit family.</text>
</comment>
<dbReference type="GO" id="GO:0003723">
    <property type="term" value="F:RNA binding"/>
    <property type="evidence" value="ECO:0007669"/>
    <property type="project" value="UniProtKB-UniRule"/>
</dbReference>
<evidence type="ECO:0000256" key="8">
    <source>
        <dbReference type="ARBA" id="ARBA00023128"/>
    </source>
</evidence>
<feature type="domain" description="K Homology" evidence="14">
    <location>
        <begin position="158"/>
        <end position="232"/>
    </location>
</feature>
<keyword evidence="3" id="KW-0813">Transport</keyword>
<feature type="transmembrane region" description="Helical" evidence="13">
    <location>
        <begin position="714"/>
        <end position="731"/>
    </location>
</feature>
<feature type="compositionally biased region" description="Polar residues" evidence="12">
    <location>
        <begin position="594"/>
        <end position="606"/>
    </location>
</feature>
<evidence type="ECO:0000256" key="13">
    <source>
        <dbReference type="SAM" id="Phobius"/>
    </source>
</evidence>
<feature type="region of interest" description="Disordered" evidence="12">
    <location>
        <begin position="553"/>
        <end position="634"/>
    </location>
</feature>
<evidence type="ECO:0000256" key="4">
    <source>
        <dbReference type="ARBA" id="ARBA00022547"/>
    </source>
</evidence>
<sequence length="851" mass="91327">MNEIELAKQKAQEIAARLLNNADPSKRARPENGAGFGGGFDAGIGQKHLGLGLTGVPQSASPGYPGQNKKIEIPNGRVGVIIGKGGETIKYLQLQSGAKIQVTRDMDADPNSATRGVELMGTPDQIAKAEQLINDVLSEADAGGSGVVSRRLAGQPSGSEQFVMKVPNNKVGLVIGKGGETIRNMQAKTGARIQVIPLHLPPGDMSKERTVQIDGTSEQIEAAKQLVYEVTSERTADLFGLAICKYRASHICLAVSTWPLDRSSFSAALSLGGKTPWYLGLEVVGQLVTPTWANFMLVFPRHCSDVLLLFQRYLSFVLNICNRVRNPSASGGYPQQGYQAQPPSNWTQPGAPVQQPGYGYVQPGAYPGPPQYNMNQPPYSGYPPQPASGGYGTGWDQSTAQNQQAAQGGSYDYYNQQPPSQQQQSHGGTGAPTDGSGYGYGQAPPYSQPQGYGQDGYGGYNVGTAQSAYNQPQTNPSAGYDQQQQGYSSTYTNASNPASDGHTASYGTQGDTNQAPAPGQSYNAGGQPSPNSNYPPQASIQPVTEVMGHLRLKKPGSQPTYAQPQQSPSAQGGSYAQTGYPQPPPAQPGYPQTDSSAQRPPSSGYPTSHPGYGVPSYGAPQATQPGYGQQQAPPYNSAYSGGMPSLQFSLLMPPLVVMHAGLMMPPHLNQPRQLGLPKPHPRVNEFSSLMFGGLMVTVACMFTCTVQLVRMACWIWSYMFLFGCSLGFMMASKLNQLRGRTVEVSSIVTKNGGAYYKQLMEKNKQYIQDPPSVETCQLLANQLFYTRLASIPGRYESFWKELDSVKQLLKHRNELNIENAGIAALFGIECFAWFCAGEIVGRGFTLTGYHV</sequence>
<dbReference type="InterPro" id="IPR036612">
    <property type="entry name" value="KH_dom_type_1_sf"/>
</dbReference>
<reference evidence="15" key="2">
    <citation type="journal article" date="2024" name="Plant">
        <title>Genomic evolution and insights into agronomic trait innovations of Sesamum species.</title>
        <authorList>
            <person name="Miao H."/>
            <person name="Wang L."/>
            <person name="Qu L."/>
            <person name="Liu H."/>
            <person name="Sun Y."/>
            <person name="Le M."/>
            <person name="Wang Q."/>
            <person name="Wei S."/>
            <person name="Zheng Y."/>
            <person name="Lin W."/>
            <person name="Duan Y."/>
            <person name="Cao H."/>
            <person name="Xiong S."/>
            <person name="Wang X."/>
            <person name="Wei L."/>
            <person name="Li C."/>
            <person name="Ma Q."/>
            <person name="Ju M."/>
            <person name="Zhao R."/>
            <person name="Li G."/>
            <person name="Mu C."/>
            <person name="Tian Q."/>
            <person name="Mei H."/>
            <person name="Zhang T."/>
            <person name="Gao T."/>
            <person name="Zhang H."/>
        </authorList>
    </citation>
    <scope>NUCLEOTIDE SEQUENCE</scope>
    <source>
        <strain evidence="15">G01</strain>
    </source>
</reference>
<protein>
    <submittedName>
        <fullName evidence="15">Far upstream element-binding protein 2</fullName>
    </submittedName>
</protein>
<dbReference type="GO" id="GO:0031966">
    <property type="term" value="C:mitochondrial membrane"/>
    <property type="evidence" value="ECO:0007669"/>
    <property type="project" value="UniProtKB-SubCell"/>
</dbReference>
<feature type="compositionally biased region" description="Low complexity" evidence="12">
    <location>
        <begin position="618"/>
        <end position="634"/>
    </location>
</feature>
<feature type="region of interest" description="Disordered" evidence="12">
    <location>
        <begin position="331"/>
        <end position="539"/>
    </location>
</feature>
<keyword evidence="4" id="KW-0138">CF(0)</keyword>
<feature type="compositionally biased region" description="Low complexity" evidence="12">
    <location>
        <begin position="441"/>
        <end position="452"/>
    </location>
</feature>
<comment type="subcellular location">
    <subcellularLocation>
        <location evidence="1">Mitochondrion membrane</location>
    </subcellularLocation>
</comment>
<organism evidence="15">
    <name type="scientific">Sesamum angustifolium</name>
    <dbReference type="NCBI Taxonomy" id="2727405"/>
    <lineage>
        <taxon>Eukaryota</taxon>
        <taxon>Viridiplantae</taxon>
        <taxon>Streptophyta</taxon>
        <taxon>Embryophyta</taxon>
        <taxon>Tracheophyta</taxon>
        <taxon>Spermatophyta</taxon>
        <taxon>Magnoliopsida</taxon>
        <taxon>eudicotyledons</taxon>
        <taxon>Gunneridae</taxon>
        <taxon>Pentapetalae</taxon>
        <taxon>asterids</taxon>
        <taxon>lamiids</taxon>
        <taxon>Lamiales</taxon>
        <taxon>Pedaliaceae</taxon>
        <taxon>Sesamum</taxon>
    </lineage>
</organism>
<evidence type="ECO:0000256" key="11">
    <source>
        <dbReference type="PROSITE-ProRule" id="PRU00117"/>
    </source>
</evidence>
<dbReference type="Pfam" id="PF04718">
    <property type="entry name" value="ATP-synt_G"/>
    <property type="match status" value="1"/>
</dbReference>
<dbReference type="GO" id="GO:0015986">
    <property type="term" value="P:proton motive force-driven ATP synthesis"/>
    <property type="evidence" value="ECO:0007669"/>
    <property type="project" value="InterPro"/>
</dbReference>
<dbReference type="AlphaFoldDB" id="A0AAW2MGZ2"/>
<feature type="compositionally biased region" description="Low complexity" evidence="12">
    <location>
        <begin position="557"/>
        <end position="580"/>
    </location>
</feature>
<feature type="compositionally biased region" description="Low complexity" evidence="12">
    <location>
        <begin position="331"/>
        <end position="344"/>
    </location>
</feature>
<proteinExistence type="inferred from homology"/>
<comment type="caution">
    <text evidence="15">The sequence shown here is derived from an EMBL/GenBank/DDBJ whole genome shotgun (WGS) entry which is preliminary data.</text>
</comment>
<accession>A0AAW2MGZ2</accession>
<evidence type="ECO:0000259" key="14">
    <source>
        <dbReference type="SMART" id="SM00322"/>
    </source>
</evidence>
<keyword evidence="6" id="KW-0375">Hydrogen ion transport</keyword>
<feature type="compositionally biased region" description="Polar residues" evidence="12">
    <location>
        <begin position="463"/>
        <end position="498"/>
    </location>
</feature>
<keyword evidence="9 13" id="KW-0472">Membrane</keyword>
<keyword evidence="13" id="KW-0812">Transmembrane</keyword>
<dbReference type="InterPro" id="IPR006808">
    <property type="entry name" value="ATP_synth_F0_gsu_mt"/>
</dbReference>
<evidence type="ECO:0000256" key="1">
    <source>
        <dbReference type="ARBA" id="ARBA00004325"/>
    </source>
</evidence>
<keyword evidence="13" id="KW-1133">Transmembrane helix</keyword>
<evidence type="ECO:0000256" key="5">
    <source>
        <dbReference type="ARBA" id="ARBA00022737"/>
    </source>
</evidence>
<feature type="transmembrane region" description="Helical" evidence="13">
    <location>
        <begin position="686"/>
        <end position="708"/>
    </location>
</feature>
<feature type="compositionally biased region" description="Polar residues" evidence="12">
    <location>
        <begin position="395"/>
        <end position="407"/>
    </location>
</feature>
<evidence type="ECO:0000256" key="2">
    <source>
        <dbReference type="ARBA" id="ARBA00005699"/>
    </source>
</evidence>
<keyword evidence="10" id="KW-0066">ATP synthesis</keyword>
<evidence type="ECO:0000256" key="6">
    <source>
        <dbReference type="ARBA" id="ARBA00022781"/>
    </source>
</evidence>
<evidence type="ECO:0000256" key="12">
    <source>
        <dbReference type="SAM" id="MobiDB-lite"/>
    </source>
</evidence>
<dbReference type="GO" id="GO:0015078">
    <property type="term" value="F:proton transmembrane transporter activity"/>
    <property type="evidence" value="ECO:0007669"/>
    <property type="project" value="InterPro"/>
</dbReference>
<dbReference type="InterPro" id="IPR004087">
    <property type="entry name" value="KH_dom"/>
</dbReference>
<dbReference type="SMART" id="SM00322">
    <property type="entry name" value="KH"/>
    <property type="match status" value="2"/>
</dbReference>
<evidence type="ECO:0000313" key="15">
    <source>
        <dbReference type="EMBL" id="KAL0330720.1"/>
    </source>
</evidence>
<evidence type="ECO:0000256" key="10">
    <source>
        <dbReference type="ARBA" id="ARBA00023310"/>
    </source>
</evidence>
<dbReference type="Gene3D" id="3.30.1370.10">
    <property type="entry name" value="K Homology domain, type 1"/>
    <property type="match status" value="2"/>
</dbReference>
<evidence type="ECO:0000256" key="7">
    <source>
        <dbReference type="ARBA" id="ARBA00023065"/>
    </source>
</evidence>
<keyword evidence="8" id="KW-0496">Mitochondrion</keyword>
<dbReference type="PANTHER" id="PTHR10288">
    <property type="entry name" value="KH DOMAIN CONTAINING RNA BINDING PROTEIN"/>
    <property type="match status" value="1"/>
</dbReference>
<keyword evidence="7" id="KW-0406">Ion transport</keyword>
<dbReference type="SUPFAM" id="SSF54791">
    <property type="entry name" value="Eukaryotic type KH-domain (KH-domain type I)"/>
    <property type="match status" value="2"/>
</dbReference>
<evidence type="ECO:0000256" key="3">
    <source>
        <dbReference type="ARBA" id="ARBA00022448"/>
    </source>
</evidence>
<feature type="domain" description="K Homology" evidence="14">
    <location>
        <begin position="65"/>
        <end position="138"/>
    </location>
</feature>
<dbReference type="InterPro" id="IPR004088">
    <property type="entry name" value="KH_dom_type_1"/>
</dbReference>
<feature type="compositionally biased region" description="Polar residues" evidence="12">
    <location>
        <begin position="505"/>
        <end position="539"/>
    </location>
</feature>
<dbReference type="PROSITE" id="PS50084">
    <property type="entry name" value="KH_TYPE_1"/>
    <property type="match status" value="2"/>
</dbReference>
<dbReference type="Pfam" id="PF00013">
    <property type="entry name" value="KH_1"/>
    <property type="match status" value="2"/>
</dbReference>
<keyword evidence="11" id="KW-0694">RNA-binding</keyword>
<reference evidence="15" key="1">
    <citation type="submission" date="2020-06" db="EMBL/GenBank/DDBJ databases">
        <authorList>
            <person name="Li T."/>
            <person name="Hu X."/>
            <person name="Zhang T."/>
            <person name="Song X."/>
            <person name="Zhang H."/>
            <person name="Dai N."/>
            <person name="Sheng W."/>
            <person name="Hou X."/>
            <person name="Wei L."/>
        </authorList>
    </citation>
    <scope>NUCLEOTIDE SEQUENCE</scope>
    <source>
        <strain evidence="15">G01</strain>
        <tissue evidence="15">Leaf</tissue>
    </source>
</reference>
<evidence type="ECO:0000256" key="9">
    <source>
        <dbReference type="ARBA" id="ARBA00023136"/>
    </source>
</evidence>
<dbReference type="GO" id="GO:0045259">
    <property type="term" value="C:proton-transporting ATP synthase complex"/>
    <property type="evidence" value="ECO:0007669"/>
    <property type="project" value="UniProtKB-KW"/>
</dbReference>
<feature type="compositionally biased region" description="Low complexity" evidence="12">
    <location>
        <begin position="416"/>
        <end position="425"/>
    </location>
</feature>
<gene>
    <name evidence="15" type="ORF">Sangu_1617500</name>
</gene>
<name>A0AAW2MGZ2_9LAMI</name>
<keyword evidence="5" id="KW-0677">Repeat</keyword>
<dbReference type="EMBL" id="JACGWK010000010">
    <property type="protein sequence ID" value="KAL0330720.1"/>
    <property type="molecule type" value="Genomic_DNA"/>
</dbReference>